<evidence type="ECO:0000313" key="3">
    <source>
        <dbReference type="EMBL" id="KAG8375538.1"/>
    </source>
</evidence>
<feature type="transmembrane region" description="Helical" evidence="2">
    <location>
        <begin position="341"/>
        <end position="362"/>
    </location>
</feature>
<keyword evidence="2" id="KW-1133">Transmembrane helix</keyword>
<evidence type="ECO:0000256" key="2">
    <source>
        <dbReference type="SAM" id="Phobius"/>
    </source>
</evidence>
<dbReference type="PANTHER" id="PTHR14296">
    <property type="entry name" value="REMODELING AND SPACING FACTOR 1"/>
    <property type="match status" value="1"/>
</dbReference>
<evidence type="ECO:0000256" key="1">
    <source>
        <dbReference type="SAM" id="MobiDB-lite"/>
    </source>
</evidence>
<name>A0AAV6WYY1_9LAMI</name>
<organism evidence="3 4">
    <name type="scientific">Buddleja alternifolia</name>
    <dbReference type="NCBI Taxonomy" id="168488"/>
    <lineage>
        <taxon>Eukaryota</taxon>
        <taxon>Viridiplantae</taxon>
        <taxon>Streptophyta</taxon>
        <taxon>Embryophyta</taxon>
        <taxon>Tracheophyta</taxon>
        <taxon>Spermatophyta</taxon>
        <taxon>Magnoliopsida</taxon>
        <taxon>eudicotyledons</taxon>
        <taxon>Gunneridae</taxon>
        <taxon>Pentapetalae</taxon>
        <taxon>asterids</taxon>
        <taxon>lamiids</taxon>
        <taxon>Lamiales</taxon>
        <taxon>Scrophulariaceae</taxon>
        <taxon>Buddlejeae</taxon>
        <taxon>Buddleja</taxon>
    </lineage>
</organism>
<evidence type="ECO:0000313" key="4">
    <source>
        <dbReference type="Proteomes" id="UP000826271"/>
    </source>
</evidence>
<feature type="compositionally biased region" description="Acidic residues" evidence="1">
    <location>
        <begin position="417"/>
        <end position="434"/>
    </location>
</feature>
<keyword evidence="4" id="KW-1185">Reference proteome</keyword>
<dbReference type="GO" id="GO:0031213">
    <property type="term" value="C:RSF complex"/>
    <property type="evidence" value="ECO:0007669"/>
    <property type="project" value="InterPro"/>
</dbReference>
<sequence>MAEARRRPAAMCENAANDDVIIVPESSPPPPTDIESHRKKLRQRWELASVLNFLHVFEPVIRSDLKMSAEEIETALIEPDSTLAQLHVALLKGITSKTKTPKSSDAWMMTLSRTLAPWWPWFGEGDFPLFGSKGVEISMYKELDPTTRLLILKALCELRADEKDALDFINKAIKNGTDVSAFRKVKLAGDGDGIAFWYDGSEIIGHRLYKEVLFFENEQLKRKGTMPAINSQWETKATNLDEFNQLVTEFSSSEVKWEVALSKYVEADIIPVLEKQWKKKQRALQRQQREQMLLNGFRNSGITRSCRNQKPINYRFGMRIYFYDYDRAITEAIQYTKSAQYHTLLFSIIGYIFLHAFIFVCFSKRKSNEERGEEDKQSQHGKRRIINSNESHNSESNSSDDESTESDAERNSHQSSDDTDDDDAEYDEENEDDRNEARDRNQENILLVHRPRGSRFSKRLAGIPGHTVSESLNIGAKKKLTQRDSVNTAAESLVVLDSEDEKSHAETS</sequence>
<dbReference type="GO" id="GO:0006355">
    <property type="term" value="P:regulation of DNA-templated transcription"/>
    <property type="evidence" value="ECO:0007669"/>
    <property type="project" value="InterPro"/>
</dbReference>
<gene>
    <name evidence="3" type="ORF">BUALT_Bualt10G0110100</name>
</gene>
<evidence type="ECO:0008006" key="5">
    <source>
        <dbReference type="Google" id="ProtNLM"/>
    </source>
</evidence>
<dbReference type="PANTHER" id="PTHR14296:SF12">
    <property type="entry name" value="DDT DOMAIN-CONTAINING PROTEIN DDR4 ISOFORM X1"/>
    <property type="match status" value="1"/>
</dbReference>
<feature type="compositionally biased region" description="Low complexity" evidence="1">
    <location>
        <begin position="387"/>
        <end position="397"/>
    </location>
</feature>
<dbReference type="EMBL" id="WHWC01000010">
    <property type="protein sequence ID" value="KAG8375538.1"/>
    <property type="molecule type" value="Genomic_DNA"/>
</dbReference>
<reference evidence="3" key="1">
    <citation type="submission" date="2019-10" db="EMBL/GenBank/DDBJ databases">
        <authorList>
            <person name="Zhang R."/>
            <person name="Pan Y."/>
            <person name="Wang J."/>
            <person name="Ma R."/>
            <person name="Yu S."/>
        </authorList>
    </citation>
    <scope>NUCLEOTIDE SEQUENCE</scope>
    <source>
        <strain evidence="3">LA-IB0</strain>
        <tissue evidence="3">Leaf</tissue>
    </source>
</reference>
<feature type="compositionally biased region" description="Basic and acidic residues" evidence="1">
    <location>
        <begin position="369"/>
        <end position="378"/>
    </location>
</feature>
<dbReference type="AlphaFoldDB" id="A0AAV6WYY1"/>
<dbReference type="InterPro" id="IPR028938">
    <property type="entry name" value="Rsf1-like"/>
</dbReference>
<protein>
    <recommendedName>
        <fullName evidence="5">DDT domain-containing protein DDR4</fullName>
    </recommendedName>
</protein>
<keyword evidence="2" id="KW-0472">Membrane</keyword>
<dbReference type="Proteomes" id="UP000826271">
    <property type="component" value="Unassembled WGS sequence"/>
</dbReference>
<proteinExistence type="predicted"/>
<feature type="region of interest" description="Disordered" evidence="1">
    <location>
        <begin position="369"/>
        <end position="451"/>
    </location>
</feature>
<comment type="caution">
    <text evidence="3">The sequence shown here is derived from an EMBL/GenBank/DDBJ whole genome shotgun (WGS) entry which is preliminary data.</text>
</comment>
<accession>A0AAV6WYY1</accession>
<feature type="compositionally biased region" description="Basic and acidic residues" evidence="1">
    <location>
        <begin position="407"/>
        <end position="416"/>
    </location>
</feature>
<keyword evidence="2" id="KW-0812">Transmembrane</keyword>